<evidence type="ECO:0000313" key="13">
    <source>
        <dbReference type="EMBL" id="OWF49657.1"/>
    </source>
</evidence>
<dbReference type="PROSITE" id="PS51670">
    <property type="entry name" value="SHKT"/>
    <property type="match status" value="4"/>
</dbReference>
<dbReference type="EMBL" id="NEDP02003010">
    <property type="protein sequence ID" value="OWF49657.1"/>
    <property type="molecule type" value="Genomic_DNA"/>
</dbReference>
<feature type="binding site" evidence="8">
    <location>
        <position position="189"/>
    </location>
    <ligand>
        <name>Zn(2+)</name>
        <dbReference type="ChEBI" id="CHEBI:29105"/>
        <note>catalytic</note>
    </ligand>
</feature>
<comment type="caution">
    <text evidence="7">Lacks conserved residue(s) required for the propagation of feature annotation.</text>
</comment>
<dbReference type="PANTHER" id="PTHR10127">
    <property type="entry name" value="DISCOIDIN, CUB, EGF, LAMININ , AND ZINC METALLOPROTEASE DOMAIN CONTAINING"/>
    <property type="match status" value="1"/>
</dbReference>
<evidence type="ECO:0000259" key="12">
    <source>
        <dbReference type="PROSITE" id="PS51864"/>
    </source>
</evidence>
<dbReference type="SMART" id="SM00254">
    <property type="entry name" value="ShKT"/>
    <property type="match status" value="5"/>
</dbReference>
<dbReference type="PROSITE" id="PS51864">
    <property type="entry name" value="ASTACIN"/>
    <property type="match status" value="1"/>
</dbReference>
<feature type="chain" id="PRO_5011816137" description="Metalloendopeptidase" evidence="9">
    <location>
        <begin position="22"/>
        <end position="683"/>
    </location>
</feature>
<evidence type="ECO:0000259" key="11">
    <source>
        <dbReference type="PROSITE" id="PS51670"/>
    </source>
</evidence>
<accession>A0A210QLP4</accession>
<feature type="binding site" evidence="8">
    <location>
        <position position="183"/>
    </location>
    <ligand>
        <name>Zn(2+)</name>
        <dbReference type="ChEBI" id="CHEBI:29105"/>
        <note>catalytic</note>
    </ligand>
</feature>
<feature type="domain" description="ShKT" evidence="11">
    <location>
        <begin position="329"/>
        <end position="365"/>
    </location>
</feature>
<dbReference type="InterPro" id="IPR006026">
    <property type="entry name" value="Peptidase_Metallo"/>
</dbReference>
<dbReference type="Proteomes" id="UP000242188">
    <property type="component" value="Unassembled WGS sequence"/>
</dbReference>
<organism evidence="13 14">
    <name type="scientific">Mizuhopecten yessoensis</name>
    <name type="common">Japanese scallop</name>
    <name type="synonym">Patinopecten yessoensis</name>
    <dbReference type="NCBI Taxonomy" id="6573"/>
    <lineage>
        <taxon>Eukaryota</taxon>
        <taxon>Metazoa</taxon>
        <taxon>Spiralia</taxon>
        <taxon>Lophotrochozoa</taxon>
        <taxon>Mollusca</taxon>
        <taxon>Bivalvia</taxon>
        <taxon>Autobranchia</taxon>
        <taxon>Pteriomorphia</taxon>
        <taxon>Pectinida</taxon>
        <taxon>Pectinoidea</taxon>
        <taxon>Pectinidae</taxon>
        <taxon>Mizuhopecten</taxon>
    </lineage>
</organism>
<evidence type="ECO:0000256" key="1">
    <source>
        <dbReference type="ARBA" id="ARBA00002657"/>
    </source>
</evidence>
<dbReference type="Gene3D" id="3.40.390.10">
    <property type="entry name" value="Collagenase (Catalytic Domain)"/>
    <property type="match status" value="1"/>
</dbReference>
<dbReference type="GO" id="GO:0004222">
    <property type="term" value="F:metalloendopeptidase activity"/>
    <property type="evidence" value="ECO:0007669"/>
    <property type="project" value="UniProtKB-UniRule"/>
</dbReference>
<feature type="region of interest" description="Disordered" evidence="10">
    <location>
        <begin position="470"/>
        <end position="496"/>
    </location>
</feature>
<dbReference type="PANTHER" id="PTHR10127:SF780">
    <property type="entry name" value="METALLOENDOPEPTIDASE"/>
    <property type="match status" value="1"/>
</dbReference>
<keyword evidence="9" id="KW-0732">Signal</keyword>
<keyword evidence="6 8" id="KW-0482">Metalloprotease</keyword>
<feature type="binding site" evidence="8">
    <location>
        <position position="179"/>
    </location>
    <ligand>
        <name>Zn(2+)</name>
        <dbReference type="ChEBI" id="CHEBI:29105"/>
        <note>catalytic</note>
    </ligand>
</feature>
<dbReference type="InterPro" id="IPR024079">
    <property type="entry name" value="MetalloPept_cat_dom_sf"/>
</dbReference>
<comment type="cofactor">
    <cofactor evidence="8 9">
        <name>Zn(2+)</name>
        <dbReference type="ChEBI" id="CHEBI:29105"/>
    </cofactor>
    <text evidence="8 9">Binds 1 zinc ion per subunit.</text>
</comment>
<dbReference type="InterPro" id="IPR001506">
    <property type="entry name" value="Peptidase_M12A"/>
</dbReference>
<gene>
    <name evidence="13" type="ORF">KP79_PYT20397</name>
</gene>
<dbReference type="OrthoDB" id="291007at2759"/>
<evidence type="ECO:0000256" key="4">
    <source>
        <dbReference type="ARBA" id="ARBA00022801"/>
    </source>
</evidence>
<evidence type="ECO:0000256" key="2">
    <source>
        <dbReference type="ARBA" id="ARBA00022670"/>
    </source>
</evidence>
<dbReference type="GO" id="GO:0008270">
    <property type="term" value="F:zinc ion binding"/>
    <property type="evidence" value="ECO:0007669"/>
    <property type="project" value="UniProtKB-UniRule"/>
</dbReference>
<comment type="caution">
    <text evidence="13">The sequence shown here is derived from an EMBL/GenBank/DDBJ whole genome shotgun (WGS) entry which is preliminary data.</text>
</comment>
<sequence>MRVIYRTALLTVWYAMVCVYGQRDRKPATDLTIDQIILKTMGDNQMAANLVQIPGGKKLAELDMMLTPEQFAAFYPDTTKKRKKRKAVRNTVFRWPNAVMKYAFRDGVFSNLDKYMIKVSMREWEKYTCVRFEEREPSDTDYVLFNDGFGCNSQLGMVRGEQLLNLDANGCRWKGLYLHEIGHALGLIHEHQRPIRDGFIRILSQNVEPSMRRWFEKYPAGTVNPYNVSYEYSSVMHYGITAFSSDGKKQTIQATQSDRESEIGRVYLKELSFTDIEVVSNMYNCNDHCDKVSKVCVNGGFLDQNCECLCPDGTYNCEQGNVQPGDPSCVNIASDWQCNIWATQAECSNNAPFMNDKCRKACGVCGRPTSSADDRGECVDFYDDAACRKWKDNGDCIVNEEWMRRSCNYTCGLCDRNASPPGTSCENRHNSDSQCEEWARKGECQINPAWMPDNCQKACRTCPITGSTTRRPRVTTRRPQVTTTRSRVSTRRPVTTTRRPIRTTTPYTTPTTTAIPRADCLNRWPDSSCDAWAKGGHCQINPTFMEVNCMLSCDECPQKKETTSNTGDTDTTGVMTTTGNSECKNSPDWDKYCGDWANHDHCSLNPGWMKVFCMKSCRSCSSSLRQLAKRQAMAEGVINEDGSIKNGTNPFGEMPLTPLNSAATERSIFGLLLTMAICALMGH</sequence>
<feature type="domain" description="ShKT" evidence="11">
    <location>
        <begin position="425"/>
        <end position="462"/>
    </location>
</feature>
<proteinExistence type="predicted"/>
<dbReference type="InterPro" id="IPR003582">
    <property type="entry name" value="ShKT_dom"/>
</dbReference>
<evidence type="ECO:0000256" key="6">
    <source>
        <dbReference type="ARBA" id="ARBA00023049"/>
    </source>
</evidence>
<dbReference type="EC" id="3.4.24.-" evidence="9"/>
<protein>
    <recommendedName>
        <fullName evidence="9">Metalloendopeptidase</fullName>
        <ecNumber evidence="9">3.4.24.-</ecNumber>
    </recommendedName>
</protein>
<keyword evidence="2 8" id="KW-0645">Protease</keyword>
<evidence type="ECO:0000256" key="7">
    <source>
        <dbReference type="PROSITE-ProRule" id="PRU01005"/>
    </source>
</evidence>
<feature type="domain" description="ShKT" evidence="11">
    <location>
        <begin position="520"/>
        <end position="556"/>
    </location>
</feature>
<keyword evidence="5 8" id="KW-0862">Zinc</keyword>
<evidence type="ECO:0000256" key="5">
    <source>
        <dbReference type="ARBA" id="ARBA00022833"/>
    </source>
</evidence>
<evidence type="ECO:0000256" key="3">
    <source>
        <dbReference type="ARBA" id="ARBA00022723"/>
    </source>
</evidence>
<evidence type="ECO:0000256" key="8">
    <source>
        <dbReference type="PROSITE-ProRule" id="PRU01211"/>
    </source>
</evidence>
<dbReference type="InterPro" id="IPR034035">
    <property type="entry name" value="Astacin-like_dom"/>
</dbReference>
<keyword evidence="3 8" id="KW-0479">Metal-binding</keyword>
<keyword evidence="4 8" id="KW-0378">Hydrolase</keyword>
<dbReference type="CDD" id="cd04280">
    <property type="entry name" value="ZnMc_astacin_like"/>
    <property type="match status" value="1"/>
</dbReference>
<feature type="domain" description="Peptidase M12A" evidence="12">
    <location>
        <begin position="86"/>
        <end position="286"/>
    </location>
</feature>
<name>A0A210QLP4_MIZYE</name>
<feature type="signal peptide" evidence="9">
    <location>
        <begin position="1"/>
        <end position="21"/>
    </location>
</feature>
<dbReference type="Pfam" id="PF01549">
    <property type="entry name" value="ShK"/>
    <property type="match status" value="5"/>
</dbReference>
<dbReference type="SUPFAM" id="SSF55486">
    <property type="entry name" value="Metalloproteases ('zincins'), catalytic domain"/>
    <property type="match status" value="1"/>
</dbReference>
<evidence type="ECO:0000313" key="14">
    <source>
        <dbReference type="Proteomes" id="UP000242188"/>
    </source>
</evidence>
<dbReference type="PRINTS" id="PR00480">
    <property type="entry name" value="ASTACIN"/>
</dbReference>
<feature type="domain" description="ShKT" evidence="11">
    <location>
        <begin position="583"/>
        <end position="620"/>
    </location>
</feature>
<dbReference type="SMART" id="SM00235">
    <property type="entry name" value="ZnMc"/>
    <property type="match status" value="1"/>
</dbReference>
<evidence type="ECO:0000256" key="10">
    <source>
        <dbReference type="SAM" id="MobiDB-lite"/>
    </source>
</evidence>
<evidence type="ECO:0000256" key="9">
    <source>
        <dbReference type="RuleBase" id="RU361183"/>
    </source>
</evidence>
<comment type="function">
    <text evidence="1">Metalloprotease.</text>
</comment>
<feature type="active site" evidence="8">
    <location>
        <position position="180"/>
    </location>
</feature>
<dbReference type="Pfam" id="PF01400">
    <property type="entry name" value="Astacin"/>
    <property type="match status" value="1"/>
</dbReference>
<reference evidence="13 14" key="1">
    <citation type="journal article" date="2017" name="Nat. Ecol. Evol.">
        <title>Scallop genome provides insights into evolution of bilaterian karyotype and development.</title>
        <authorList>
            <person name="Wang S."/>
            <person name="Zhang J."/>
            <person name="Jiao W."/>
            <person name="Li J."/>
            <person name="Xun X."/>
            <person name="Sun Y."/>
            <person name="Guo X."/>
            <person name="Huan P."/>
            <person name="Dong B."/>
            <person name="Zhang L."/>
            <person name="Hu X."/>
            <person name="Sun X."/>
            <person name="Wang J."/>
            <person name="Zhao C."/>
            <person name="Wang Y."/>
            <person name="Wang D."/>
            <person name="Huang X."/>
            <person name="Wang R."/>
            <person name="Lv J."/>
            <person name="Li Y."/>
            <person name="Zhang Z."/>
            <person name="Liu B."/>
            <person name="Lu W."/>
            <person name="Hui Y."/>
            <person name="Liang J."/>
            <person name="Zhou Z."/>
            <person name="Hou R."/>
            <person name="Li X."/>
            <person name="Liu Y."/>
            <person name="Li H."/>
            <person name="Ning X."/>
            <person name="Lin Y."/>
            <person name="Zhao L."/>
            <person name="Xing Q."/>
            <person name="Dou J."/>
            <person name="Li Y."/>
            <person name="Mao J."/>
            <person name="Guo H."/>
            <person name="Dou H."/>
            <person name="Li T."/>
            <person name="Mu C."/>
            <person name="Jiang W."/>
            <person name="Fu Q."/>
            <person name="Fu X."/>
            <person name="Miao Y."/>
            <person name="Liu J."/>
            <person name="Yu Q."/>
            <person name="Li R."/>
            <person name="Liao H."/>
            <person name="Li X."/>
            <person name="Kong Y."/>
            <person name="Jiang Z."/>
            <person name="Chourrout D."/>
            <person name="Li R."/>
            <person name="Bao Z."/>
        </authorList>
    </citation>
    <scope>NUCLEOTIDE SEQUENCE [LARGE SCALE GENOMIC DNA]</scope>
    <source>
        <strain evidence="13 14">PY_sf001</strain>
    </source>
</reference>
<dbReference type="GO" id="GO:0006508">
    <property type="term" value="P:proteolysis"/>
    <property type="evidence" value="ECO:0007669"/>
    <property type="project" value="UniProtKB-KW"/>
</dbReference>
<keyword evidence="14" id="KW-1185">Reference proteome</keyword>
<feature type="compositionally biased region" description="Low complexity" evidence="10">
    <location>
        <begin position="477"/>
        <end position="496"/>
    </location>
</feature>
<dbReference type="AlphaFoldDB" id="A0A210QLP4"/>
<dbReference type="Gene3D" id="1.10.10.1940">
    <property type="match status" value="1"/>
</dbReference>